<evidence type="ECO:0000256" key="2">
    <source>
        <dbReference type="ARBA" id="ARBA00023136"/>
    </source>
</evidence>
<dbReference type="InterPro" id="IPR050218">
    <property type="entry name" value="LptD"/>
</dbReference>
<evidence type="ECO:0000256" key="4">
    <source>
        <dbReference type="HAMAP-Rule" id="MF_01411"/>
    </source>
</evidence>
<dbReference type="Pfam" id="PF04453">
    <property type="entry name" value="LptD"/>
    <property type="match status" value="1"/>
</dbReference>
<evidence type="ECO:0000256" key="1">
    <source>
        <dbReference type="ARBA" id="ARBA00022729"/>
    </source>
</evidence>
<dbReference type="Gene3D" id="2.60.450.10">
    <property type="entry name" value="Lipopolysaccharide (LPS) transport protein A like domain"/>
    <property type="match status" value="1"/>
</dbReference>
<dbReference type="AlphaFoldDB" id="A0A557QHH9"/>
<comment type="function">
    <text evidence="4">Together with LptE, is involved in the assembly of lipopolysaccharide (LPS) at the surface of the outer membrane.</text>
</comment>
<dbReference type="PANTHER" id="PTHR30189:SF1">
    <property type="entry name" value="LPS-ASSEMBLY PROTEIN LPTD"/>
    <property type="match status" value="1"/>
</dbReference>
<dbReference type="InterPro" id="IPR007543">
    <property type="entry name" value="LptD_C"/>
</dbReference>
<feature type="domain" description="Organic solvent tolerance-like N-terminal" evidence="6">
    <location>
        <begin position="96"/>
        <end position="207"/>
    </location>
</feature>
<sequence>MGTPVAVPKPKPKPAAPAATEPVRRTNTPSNRGAGRTPQAAPVMGKPAAPRATEVADPSPALGVTTIDADRIVGQQDVELVAEGGAVLRRDGAVLTADRITYREALDEVDAEGNVELRRGEDRLSGPKVRMRMDEQTGELQTPSYEIHRISRKGGIERPVTGSGQASVIRFEGENQYRLEDATWSTCQPQDPDWYIKAGELDLDYDREVGVARDSTVVFKDTPIFYMPWVEFPLVAQRKSGFLPPTFGTSNKSGVELTVPYYWNIAPNYDATLVPRYISRRGLQLGGQYRYLTDDMQGTMSAEWLNGDSVTGQSNRAAGSIRHQQTFGYGFSGSLDLNGVSDKEYFEDLSSRLAVAAQTSLLRQAVLSYSSGDWWSASAMVQSFQTLSGDEPYRRLPRLALGGDRSVWGGGEFNLNTEYVRFAHPDAGKPEGDRITLNPTIQWPLGTSAYTLTPKFGVHYTRYDLSTPLTVGKESVTRAVPTFSLDSSVVFERDATWGGRDMIQTMEPRLYYAYVPYRDQSDIPNFDSGLFDFNFAQIFSENIFSGGDRIANANQLTAAVTSRFIDAETGAERLRMAVGQRFYFEDQRVALNTTSDAGERTNRRSDFLAALGGRIGEITTLDTAWQYNPEDSQTERFSADLRFQPGFAKVVNLGYRYTRDVLRDIDISAQWPISGRWYGVARYNRSLRDHRVTEALGGLEYNADCWVFRVVLHRFATNAEDVTQAIFLQLELNGLASVGSSPLDLLRRTVGGYGTINQPMADPVFGRE</sequence>
<gene>
    <name evidence="4" type="primary">lptD</name>
    <name evidence="8" type="ORF">FHP91_18040</name>
</gene>
<dbReference type="Proteomes" id="UP000319502">
    <property type="component" value="Unassembled WGS sequence"/>
</dbReference>
<dbReference type="InterPro" id="IPR005653">
    <property type="entry name" value="OstA-like_N"/>
</dbReference>
<dbReference type="InterPro" id="IPR020889">
    <property type="entry name" value="LipoPS_assembly_LptD"/>
</dbReference>
<dbReference type="EMBL" id="VMNK01000017">
    <property type="protein sequence ID" value="TVO52371.1"/>
    <property type="molecule type" value="Genomic_DNA"/>
</dbReference>
<reference evidence="8 9" key="1">
    <citation type="submission" date="2019-07" db="EMBL/GenBank/DDBJ databases">
        <title>The pathways for chlorine oxyanion respiration interact through the shared metabolite chlorate.</title>
        <authorList>
            <person name="Barnum T.P."/>
            <person name="Cheng Y."/>
            <person name="Hill K.A."/>
            <person name="Lucas L.N."/>
            <person name="Carlson H.K."/>
            <person name="Coates J.D."/>
        </authorList>
    </citation>
    <scope>NUCLEOTIDE SEQUENCE [LARGE SCALE GENOMIC DNA]</scope>
    <source>
        <strain evidence="8 9">SFB-3</strain>
    </source>
</reference>
<keyword evidence="9" id="KW-1185">Reference proteome</keyword>
<feature type="domain" description="LptD C-terminal" evidence="7">
    <location>
        <begin position="315"/>
        <end position="677"/>
    </location>
</feature>
<keyword evidence="3 4" id="KW-0998">Cell outer membrane</keyword>
<evidence type="ECO:0000256" key="5">
    <source>
        <dbReference type="SAM" id="MobiDB-lite"/>
    </source>
</evidence>
<feature type="region of interest" description="Disordered" evidence="5">
    <location>
        <begin position="1"/>
        <end position="59"/>
    </location>
</feature>
<keyword evidence="1 4" id="KW-0732">Signal</keyword>
<comment type="subcellular location">
    <subcellularLocation>
        <location evidence="4">Cell outer membrane</location>
    </subcellularLocation>
</comment>
<comment type="caution">
    <text evidence="4">Lacks conserved residue(s) required for the propagation of feature annotation.</text>
</comment>
<dbReference type="Pfam" id="PF03968">
    <property type="entry name" value="LptD_N"/>
    <property type="match status" value="1"/>
</dbReference>
<comment type="similarity">
    <text evidence="4">Belongs to the LptD family.</text>
</comment>
<keyword evidence="2 4" id="KW-0472">Membrane</keyword>
<proteinExistence type="inferred from homology"/>
<accession>A0A557QHH9</accession>
<evidence type="ECO:0000313" key="9">
    <source>
        <dbReference type="Proteomes" id="UP000319502"/>
    </source>
</evidence>
<dbReference type="PANTHER" id="PTHR30189">
    <property type="entry name" value="LPS-ASSEMBLY PROTEIN"/>
    <property type="match status" value="1"/>
</dbReference>
<protein>
    <recommendedName>
        <fullName evidence="4">LPS-assembly protein LptD</fullName>
    </recommendedName>
</protein>
<comment type="subunit">
    <text evidence="4">Component of the lipopolysaccharide transport and assembly complex. Interacts with LptE and LptA.</text>
</comment>
<evidence type="ECO:0000313" key="8">
    <source>
        <dbReference type="EMBL" id="TVO52371.1"/>
    </source>
</evidence>
<dbReference type="GO" id="GO:0015920">
    <property type="term" value="P:lipopolysaccharide transport"/>
    <property type="evidence" value="ECO:0007669"/>
    <property type="project" value="InterPro"/>
</dbReference>
<dbReference type="HAMAP" id="MF_01411">
    <property type="entry name" value="LPS_assembly_LptD"/>
    <property type="match status" value="1"/>
</dbReference>
<organism evidence="8 9">
    <name type="scientific">Denitromonas halophila</name>
    <dbReference type="NCBI Taxonomy" id="1629404"/>
    <lineage>
        <taxon>Bacteria</taxon>
        <taxon>Pseudomonadati</taxon>
        <taxon>Pseudomonadota</taxon>
        <taxon>Betaproteobacteria</taxon>
        <taxon>Rhodocyclales</taxon>
        <taxon>Zoogloeaceae</taxon>
        <taxon>Denitromonas</taxon>
    </lineage>
</organism>
<evidence type="ECO:0000256" key="3">
    <source>
        <dbReference type="ARBA" id="ARBA00023237"/>
    </source>
</evidence>
<name>A0A557QHH9_9RHOO</name>
<dbReference type="GO" id="GO:0043165">
    <property type="term" value="P:Gram-negative-bacterium-type cell outer membrane assembly"/>
    <property type="evidence" value="ECO:0007669"/>
    <property type="project" value="UniProtKB-UniRule"/>
</dbReference>
<dbReference type="OrthoDB" id="9760225at2"/>
<dbReference type="GO" id="GO:1990351">
    <property type="term" value="C:transporter complex"/>
    <property type="evidence" value="ECO:0007669"/>
    <property type="project" value="TreeGrafter"/>
</dbReference>
<comment type="caution">
    <text evidence="8">The sequence shown here is derived from an EMBL/GenBank/DDBJ whole genome shotgun (WGS) entry which is preliminary data.</text>
</comment>
<dbReference type="GO" id="GO:0009279">
    <property type="term" value="C:cell outer membrane"/>
    <property type="evidence" value="ECO:0007669"/>
    <property type="project" value="UniProtKB-SubCell"/>
</dbReference>
<evidence type="ECO:0000259" key="6">
    <source>
        <dbReference type="Pfam" id="PF03968"/>
    </source>
</evidence>
<evidence type="ECO:0000259" key="7">
    <source>
        <dbReference type="Pfam" id="PF04453"/>
    </source>
</evidence>